<feature type="chain" id="PRO_5039398241" evidence="4">
    <location>
        <begin position="29"/>
        <end position="465"/>
    </location>
</feature>
<gene>
    <name evidence="5" type="ORF">PM3016_1238</name>
</gene>
<proteinExistence type="inferred from homology"/>
<dbReference type="AlphaFoldDB" id="H6N9L1"/>
<dbReference type="InterPro" id="IPR006059">
    <property type="entry name" value="SBP"/>
</dbReference>
<organism evidence="5 6">
    <name type="scientific">Paenibacillus mucilaginosus 3016</name>
    <dbReference type="NCBI Taxonomy" id="1116391"/>
    <lineage>
        <taxon>Bacteria</taxon>
        <taxon>Bacillati</taxon>
        <taxon>Bacillota</taxon>
        <taxon>Bacilli</taxon>
        <taxon>Bacillales</taxon>
        <taxon>Paenibacillaceae</taxon>
        <taxon>Paenibacillus</taxon>
    </lineage>
</organism>
<dbReference type="GO" id="GO:0055052">
    <property type="term" value="C:ATP-binding cassette (ABC) transporter complex, substrate-binding subunit-containing"/>
    <property type="evidence" value="ECO:0007669"/>
    <property type="project" value="TreeGrafter"/>
</dbReference>
<keyword evidence="2" id="KW-0813">Transport</keyword>
<protein>
    <submittedName>
        <fullName evidence="5">Family 1 extracellular solute-binding protein</fullName>
    </submittedName>
</protein>
<dbReference type="GO" id="GO:0015768">
    <property type="term" value="P:maltose transport"/>
    <property type="evidence" value="ECO:0007669"/>
    <property type="project" value="TreeGrafter"/>
</dbReference>
<dbReference type="Gene3D" id="3.40.190.10">
    <property type="entry name" value="Periplasmic binding protein-like II"/>
    <property type="match status" value="2"/>
</dbReference>
<dbReference type="Pfam" id="PF01547">
    <property type="entry name" value="SBP_bac_1"/>
    <property type="match status" value="1"/>
</dbReference>
<evidence type="ECO:0000256" key="3">
    <source>
        <dbReference type="ARBA" id="ARBA00022729"/>
    </source>
</evidence>
<sequence>MNIQGEFFLKKAPTSVLAAMVTASMVFAGCSSSTPASDTGPAAAEQNGKDKPVTLNAWIMPNSPKPDQDFLTTLKPYLDQNKHVTLKVTVLDWGSAWTKITTAATSGEGPDLLQLGTSWVPAIASMNGIEDITGRVKEIGGEEAYLPASWKTTKIEGSDKIYGVPWFVDARAIFYRTDAFKKAGVDPATAFETWDSFREALKKVNGVQIGDQKMSALGIPGKNDWNVPHNLFPWIWGAGGTVLTMDNKAAAFNDEKALEGILYYTGLVQDGLVDKTSLEKNSAQVESDFADGRSAVLFAGPWMVKNFTTPTDAGGMAEKLAAQNYGVAPLPAGPKERATFIGGSNLTVFKGSKNKDAAWDVIQFLSTDEAQLSYAKLTGFLPAKAKVIQSEELTKDPGFASFAEAAKYGKSYPSIPQWGPMETALVKYFGNIWDIVAGVKGTYSKEAVKQQLDDAAREVNGILNQ</sequence>
<dbReference type="PANTHER" id="PTHR30061:SF50">
    <property type="entry name" value="MALTOSE_MALTODEXTRIN-BINDING PERIPLASMIC PROTEIN"/>
    <property type="match status" value="1"/>
</dbReference>
<dbReference type="GO" id="GO:1901982">
    <property type="term" value="F:maltose binding"/>
    <property type="evidence" value="ECO:0007669"/>
    <property type="project" value="TreeGrafter"/>
</dbReference>
<keyword evidence="3 4" id="KW-0732">Signal</keyword>
<evidence type="ECO:0000313" key="6">
    <source>
        <dbReference type="Proteomes" id="UP000007523"/>
    </source>
</evidence>
<keyword evidence="6" id="KW-1185">Reference proteome</keyword>
<dbReference type="HOGENOM" id="CLU_031285_10_1_9"/>
<evidence type="ECO:0000256" key="1">
    <source>
        <dbReference type="ARBA" id="ARBA00008520"/>
    </source>
</evidence>
<reference evidence="5 6" key="1">
    <citation type="journal article" date="2012" name="J. Bacteriol.">
        <title>Complete Genome Sequence of Paenibacillus mucilaginosus 3016, a Bacterium Functional as Microbial Fertilizer.</title>
        <authorList>
            <person name="Ma M."/>
            <person name="Wang Z."/>
            <person name="Li L."/>
            <person name="Jiang X."/>
            <person name="Guan D."/>
            <person name="Cao F."/>
            <person name="Chen H."/>
            <person name="Wang X."/>
            <person name="Shen D."/>
            <person name="Du B."/>
            <person name="Li J."/>
        </authorList>
    </citation>
    <scope>NUCLEOTIDE SEQUENCE [LARGE SCALE GENOMIC DNA]</scope>
    <source>
        <strain evidence="5 6">3016</strain>
    </source>
</reference>
<accession>H6N9L1</accession>
<dbReference type="PANTHER" id="PTHR30061">
    <property type="entry name" value="MALTOSE-BINDING PERIPLASMIC PROTEIN"/>
    <property type="match status" value="1"/>
</dbReference>
<evidence type="ECO:0000256" key="4">
    <source>
        <dbReference type="SAM" id="SignalP"/>
    </source>
</evidence>
<name>H6N9L1_9BACL</name>
<evidence type="ECO:0000313" key="5">
    <source>
        <dbReference type="EMBL" id="AFC28168.1"/>
    </source>
</evidence>
<dbReference type="STRING" id="1116391.PM3016_1238"/>
<dbReference type="Proteomes" id="UP000007523">
    <property type="component" value="Chromosome"/>
</dbReference>
<feature type="signal peptide" evidence="4">
    <location>
        <begin position="1"/>
        <end position="28"/>
    </location>
</feature>
<evidence type="ECO:0000256" key="2">
    <source>
        <dbReference type="ARBA" id="ARBA00022448"/>
    </source>
</evidence>
<comment type="similarity">
    <text evidence="1">Belongs to the bacterial solute-binding protein 1 family.</text>
</comment>
<dbReference type="CDD" id="cd14747">
    <property type="entry name" value="PBP2_MalE"/>
    <property type="match status" value="1"/>
</dbReference>
<dbReference type="GO" id="GO:0042956">
    <property type="term" value="P:maltodextrin transmembrane transport"/>
    <property type="evidence" value="ECO:0007669"/>
    <property type="project" value="TreeGrafter"/>
</dbReference>
<dbReference type="EMBL" id="CP003235">
    <property type="protein sequence ID" value="AFC28168.1"/>
    <property type="molecule type" value="Genomic_DNA"/>
</dbReference>
<dbReference type="KEGG" id="pmq:PM3016_1238"/>
<dbReference type="SUPFAM" id="SSF53850">
    <property type="entry name" value="Periplasmic binding protein-like II"/>
    <property type="match status" value="1"/>
</dbReference>